<keyword evidence="2 3" id="KW-0472">Membrane</keyword>
<evidence type="ECO:0000256" key="1">
    <source>
        <dbReference type="ARBA" id="ARBA00005278"/>
    </source>
</evidence>
<dbReference type="Pfam" id="PF03323">
    <property type="entry name" value="GerA"/>
    <property type="match status" value="1"/>
</dbReference>
<dbReference type="PANTHER" id="PTHR22550">
    <property type="entry name" value="SPORE GERMINATION PROTEIN"/>
    <property type="match status" value="1"/>
</dbReference>
<reference evidence="4 5" key="1">
    <citation type="submission" date="2018-12" db="EMBL/GenBank/DDBJ databases">
        <title>Bacillus ochoae sp. nov., Paenibacillus whitsoniae sp. nov., Paenibacillus spiritus sp. nov. Isolated from the Mars Exploration Rover during spacecraft assembly.</title>
        <authorList>
            <person name="Seuylemezian A."/>
            <person name="Vaishampayan P."/>
        </authorList>
    </citation>
    <scope>NUCLEOTIDE SEQUENCE [LARGE SCALE GENOMIC DNA]</scope>
    <source>
        <strain evidence="4 5">MER 54</strain>
    </source>
</reference>
<feature type="transmembrane region" description="Helical" evidence="3">
    <location>
        <begin position="414"/>
        <end position="440"/>
    </location>
</feature>
<organism evidence="4 5">
    <name type="scientific">Paenibacillus whitsoniae</name>
    <dbReference type="NCBI Taxonomy" id="2496558"/>
    <lineage>
        <taxon>Bacteria</taxon>
        <taxon>Bacillati</taxon>
        <taxon>Bacillota</taxon>
        <taxon>Bacilli</taxon>
        <taxon>Bacillales</taxon>
        <taxon>Paenibacillaceae</taxon>
        <taxon>Paenibacillus</taxon>
    </lineage>
</organism>
<protein>
    <submittedName>
        <fullName evidence="4">Spore germination protein</fullName>
    </submittedName>
</protein>
<dbReference type="Proteomes" id="UP000276128">
    <property type="component" value="Unassembled WGS sequence"/>
</dbReference>
<dbReference type="InterPro" id="IPR050768">
    <property type="entry name" value="UPF0353/GerABKA_families"/>
</dbReference>
<comment type="caution">
    <text evidence="4">The sequence shown here is derived from an EMBL/GenBank/DDBJ whole genome shotgun (WGS) entry which is preliminary data.</text>
</comment>
<name>A0A3S0C9I8_9BACL</name>
<dbReference type="PIRSF" id="PIRSF005690">
    <property type="entry name" value="GerBA"/>
    <property type="match status" value="1"/>
</dbReference>
<keyword evidence="3" id="KW-0812">Transmembrane</keyword>
<accession>A0A3S0C9I8</accession>
<feature type="transmembrane region" description="Helical" evidence="3">
    <location>
        <begin position="289"/>
        <end position="309"/>
    </location>
</feature>
<evidence type="ECO:0000256" key="2">
    <source>
        <dbReference type="ARBA" id="ARBA00023136"/>
    </source>
</evidence>
<comment type="similarity">
    <text evidence="1">Belongs to the GerABKA family.</text>
</comment>
<evidence type="ECO:0000313" key="5">
    <source>
        <dbReference type="Proteomes" id="UP000276128"/>
    </source>
</evidence>
<evidence type="ECO:0000256" key="3">
    <source>
        <dbReference type="SAM" id="Phobius"/>
    </source>
</evidence>
<proteinExistence type="inferred from homology"/>
<gene>
    <name evidence="4" type="ORF">EJQ19_15580</name>
</gene>
<feature type="transmembrane region" description="Helical" evidence="3">
    <location>
        <begin position="359"/>
        <end position="379"/>
    </location>
</feature>
<dbReference type="GO" id="GO:0009847">
    <property type="term" value="P:spore germination"/>
    <property type="evidence" value="ECO:0007669"/>
    <property type="project" value="InterPro"/>
</dbReference>
<dbReference type="InterPro" id="IPR004995">
    <property type="entry name" value="Spore_Ger"/>
</dbReference>
<feature type="transmembrane region" description="Helical" evidence="3">
    <location>
        <begin position="385"/>
        <end position="407"/>
    </location>
</feature>
<evidence type="ECO:0000313" key="4">
    <source>
        <dbReference type="EMBL" id="RTE08962.1"/>
    </source>
</evidence>
<dbReference type="GO" id="GO:0016020">
    <property type="term" value="C:membrane"/>
    <property type="evidence" value="ECO:0007669"/>
    <property type="project" value="InterPro"/>
</dbReference>
<keyword evidence="3" id="KW-1133">Transmembrane helix</keyword>
<dbReference type="OrthoDB" id="1726708at2"/>
<keyword evidence="5" id="KW-1185">Reference proteome</keyword>
<sequence>MTPIFSQMSDNSAWIKDALGAPTDLVIRTFTIGQAAHPCTVVCIDGLVDKVTIYEELIKPLLVYFSDYGITSMDEFAKQVASVIVANLDTEASRTLEDAVNTVLAGNCVLFIDGLAQMFSIDSQGWKSRGIEEPQTESVIRGPHEGFIEDLRSNTALLRRRLRDPRLRLRTYKLGLRSKRQVVLAYIEDIIQPEIVQEADRRLNSISIDDIAGSATVEHWIADSFLSPFPLISNTERPDKVSGALLQGRAAILVDGDPFVLILPISFVSNIHSPEDFYQNWLISTLTRVLRVFSGFIATFLPALYIALLEYHHGMIPSKLAFSIAGSREGVPFPAVVEAFMMETTLELLREAGVRLPKAIGQTIGIVGGLVIGEAAVTAGIVSPVMVIVVAVTAIASFSFPSYSFAISLRMIRFAIMIAAAAFGLYGIILAFIMISIHFVNLRSFGIPYSAPAAPFFAKDMKDTVVRAPLTFMEERPETMKPLDTKRLKKEGR</sequence>
<dbReference type="EMBL" id="RXHU01000042">
    <property type="protein sequence ID" value="RTE08962.1"/>
    <property type="molecule type" value="Genomic_DNA"/>
</dbReference>
<dbReference type="PANTHER" id="PTHR22550:SF5">
    <property type="entry name" value="LEUCINE ZIPPER PROTEIN 4"/>
    <property type="match status" value="1"/>
</dbReference>
<dbReference type="AlphaFoldDB" id="A0A3S0C9I8"/>